<dbReference type="EMBL" id="KV454541">
    <property type="protein sequence ID" value="ODV67247.1"/>
    <property type="molecule type" value="Genomic_DNA"/>
</dbReference>
<keyword evidence="3" id="KW-1185">Reference proteome</keyword>
<feature type="compositionally biased region" description="Basic and acidic residues" evidence="1">
    <location>
        <begin position="34"/>
        <end position="47"/>
    </location>
</feature>
<evidence type="ECO:0000313" key="3">
    <source>
        <dbReference type="Proteomes" id="UP000095085"/>
    </source>
</evidence>
<dbReference type="GeneID" id="30997608"/>
<sequence length="116" mass="13337">MKSQATIFSDSGSWSDNSSIPSSPETTSCKKRSRAWDESSPIKDTGKRIQRSRIHSEVHQNTVSMMMNAQRLIQEQEKLFKMGGLEEMEEEEANDKQGSNYQQKSFWPAITRVVHR</sequence>
<proteinExistence type="predicted"/>
<dbReference type="Proteomes" id="UP000095085">
    <property type="component" value="Unassembled WGS sequence"/>
</dbReference>
<feature type="compositionally biased region" description="Low complexity" evidence="1">
    <location>
        <begin position="9"/>
        <end position="23"/>
    </location>
</feature>
<organism evidence="2 3">
    <name type="scientific">Hyphopichia burtonii NRRL Y-1933</name>
    <dbReference type="NCBI Taxonomy" id="984485"/>
    <lineage>
        <taxon>Eukaryota</taxon>
        <taxon>Fungi</taxon>
        <taxon>Dikarya</taxon>
        <taxon>Ascomycota</taxon>
        <taxon>Saccharomycotina</taxon>
        <taxon>Pichiomycetes</taxon>
        <taxon>Debaryomycetaceae</taxon>
        <taxon>Hyphopichia</taxon>
    </lineage>
</organism>
<protein>
    <submittedName>
        <fullName evidence="2">Uncharacterized protein</fullName>
    </submittedName>
</protein>
<accession>A0A1E4RIZ4</accession>
<evidence type="ECO:0000256" key="1">
    <source>
        <dbReference type="SAM" id="MobiDB-lite"/>
    </source>
</evidence>
<evidence type="ECO:0000313" key="2">
    <source>
        <dbReference type="EMBL" id="ODV67247.1"/>
    </source>
</evidence>
<dbReference type="RefSeq" id="XP_020076314.1">
    <property type="nucleotide sequence ID" value="XM_020223059.1"/>
</dbReference>
<dbReference type="AlphaFoldDB" id="A0A1E4RIZ4"/>
<feature type="region of interest" description="Disordered" evidence="1">
    <location>
        <begin position="1"/>
        <end position="53"/>
    </location>
</feature>
<reference evidence="3" key="1">
    <citation type="submission" date="2016-05" db="EMBL/GenBank/DDBJ databases">
        <title>Comparative genomics of biotechnologically important yeasts.</title>
        <authorList>
            <consortium name="DOE Joint Genome Institute"/>
            <person name="Riley R."/>
            <person name="Haridas S."/>
            <person name="Wolfe K.H."/>
            <person name="Lopes M.R."/>
            <person name="Hittinger C.T."/>
            <person name="Goker M."/>
            <person name="Salamov A."/>
            <person name="Wisecaver J."/>
            <person name="Long T.M."/>
            <person name="Aerts A.L."/>
            <person name="Barry K."/>
            <person name="Choi C."/>
            <person name="Clum A."/>
            <person name="Coughlan A.Y."/>
            <person name="Deshpande S."/>
            <person name="Douglass A.P."/>
            <person name="Hanson S.J."/>
            <person name="Klenk H.-P."/>
            <person name="Labutti K."/>
            <person name="Lapidus A."/>
            <person name="Lindquist E."/>
            <person name="Lipzen A."/>
            <person name="Meier-Kolthoff J.P."/>
            <person name="Ohm R.A."/>
            <person name="Otillar R.P."/>
            <person name="Pangilinan J."/>
            <person name="Peng Y."/>
            <person name="Rokas A."/>
            <person name="Rosa C.A."/>
            <person name="Scheuner C."/>
            <person name="Sibirny A.A."/>
            <person name="Slot J.C."/>
            <person name="Stielow J.B."/>
            <person name="Sun H."/>
            <person name="Kurtzman C.P."/>
            <person name="Blackwell M."/>
            <person name="Grigoriev I.V."/>
            <person name="Jeffries T.W."/>
        </authorList>
    </citation>
    <scope>NUCLEOTIDE SEQUENCE [LARGE SCALE GENOMIC DNA]</scope>
    <source>
        <strain evidence="3">NRRL Y-1933</strain>
    </source>
</reference>
<dbReference type="OrthoDB" id="4026481at2759"/>
<name>A0A1E4RIZ4_9ASCO</name>
<gene>
    <name evidence="2" type="ORF">HYPBUDRAFT_209354</name>
</gene>